<comment type="caution">
    <text evidence="1">The sequence shown here is derived from an EMBL/GenBank/DDBJ whole genome shotgun (WGS) entry which is preliminary data.</text>
</comment>
<keyword evidence="2" id="KW-1185">Reference proteome</keyword>
<organism evidence="1 2">
    <name type="scientific">Neobacillus driksii</name>
    <dbReference type="NCBI Taxonomy" id="3035913"/>
    <lineage>
        <taxon>Bacteria</taxon>
        <taxon>Bacillati</taxon>
        <taxon>Bacillota</taxon>
        <taxon>Bacilli</taxon>
        <taxon>Bacillales</taxon>
        <taxon>Bacillaceae</taxon>
        <taxon>Neobacillus</taxon>
    </lineage>
</organism>
<evidence type="ECO:0000313" key="2">
    <source>
        <dbReference type="Proteomes" id="UP001241748"/>
    </source>
</evidence>
<dbReference type="Gene3D" id="1.10.3800.10">
    <property type="entry name" value="ADP-ribosylation domain"/>
    <property type="match status" value="1"/>
</dbReference>
<sequence length="201" mass="23669">MTYFYHINKNASEEWKLGAKFSFGHEPNYLWNTFYNNDSIFKSNFGNYPYDQIINHALEVYRGNCPKQLPDYHFRPIDTIEEALGSLYDSLRNCREMVFEDIRKEKFTHLPSRKSCIWLLSDDKNALEYWKNTLSGNNLKVFRVKLLNGNTHRASQKWLEGGTFSLSTWENHAINYWSGIDTGNIDDEILCQGEIEIVEVF</sequence>
<dbReference type="SUPFAM" id="SSF56399">
    <property type="entry name" value="ADP-ribosylation"/>
    <property type="match status" value="1"/>
</dbReference>
<protein>
    <submittedName>
        <fullName evidence="1">DUF2441 domain-containing protein</fullName>
    </submittedName>
</protein>
<dbReference type="Gene3D" id="3.20.170.10">
    <property type="entry name" value="ADP-ribosylation domain"/>
    <property type="match status" value="1"/>
</dbReference>
<reference evidence="1 2" key="1">
    <citation type="submission" date="2024-05" db="EMBL/GenBank/DDBJ databases">
        <authorList>
            <person name="Venkateswaran K."/>
        </authorList>
    </citation>
    <scope>NUCLEOTIDE SEQUENCE [LARGE SCALE GENOMIC DNA]</scope>
    <source>
        <strain evidence="1 2">179-C4-2-HS</strain>
    </source>
</reference>
<dbReference type="RefSeq" id="WP_306076968.1">
    <property type="nucleotide sequence ID" value="NZ_JAROBZ020000001.1"/>
</dbReference>
<evidence type="ECO:0000313" key="1">
    <source>
        <dbReference type="EMBL" id="MFB3166572.1"/>
    </source>
</evidence>
<proteinExistence type="predicted"/>
<gene>
    <name evidence="1" type="ORF">P5G62_005560</name>
</gene>
<dbReference type="EMBL" id="JAROBZ020000001">
    <property type="protein sequence ID" value="MFB3166572.1"/>
    <property type="molecule type" value="Genomic_DNA"/>
</dbReference>
<dbReference type="Proteomes" id="UP001241748">
    <property type="component" value="Unassembled WGS sequence"/>
</dbReference>
<dbReference type="Pfam" id="PF10386">
    <property type="entry name" value="DUF2441"/>
    <property type="match status" value="1"/>
</dbReference>
<dbReference type="InterPro" id="IPR018840">
    <property type="entry name" value="DUF2441"/>
</dbReference>
<accession>A0ABV4YP03</accession>
<name>A0ABV4YP03_9BACI</name>